<evidence type="ECO:0000313" key="2">
    <source>
        <dbReference type="EMBL" id="CAB4701156.1"/>
    </source>
</evidence>
<dbReference type="EMBL" id="CAEZXR010000091">
    <property type="protein sequence ID" value="CAB4701156.1"/>
    <property type="molecule type" value="Genomic_DNA"/>
</dbReference>
<dbReference type="Pfam" id="PF13577">
    <property type="entry name" value="SnoaL_4"/>
    <property type="match status" value="1"/>
</dbReference>
<dbReference type="AlphaFoldDB" id="A0A6J6PRP7"/>
<dbReference type="InterPro" id="IPR037401">
    <property type="entry name" value="SnoaL-like"/>
</dbReference>
<evidence type="ECO:0000259" key="1">
    <source>
        <dbReference type="Pfam" id="PF13577"/>
    </source>
</evidence>
<dbReference type="InterPro" id="IPR032710">
    <property type="entry name" value="NTF2-like_dom_sf"/>
</dbReference>
<accession>A0A6J6PRP7</accession>
<feature type="domain" description="SnoaL-like" evidence="1">
    <location>
        <begin position="14"/>
        <end position="139"/>
    </location>
</feature>
<sequence>MDEGRTVDGSSLRDLLDRSAVTDQLGRAARLLDGKRWSELASVFAEDVVFDYGDGSGLQHGLPRLRTTFARHLDRCGATQHLLGSIIVTVDGDRATSEAYVQARHAGLGDLASDVFDTNGEYVDTWARREGRWLIVERRVGWLTLSGNPAVLGL</sequence>
<dbReference type="Gene3D" id="3.10.450.50">
    <property type="match status" value="1"/>
</dbReference>
<protein>
    <submittedName>
        <fullName evidence="2">Unannotated protein</fullName>
    </submittedName>
</protein>
<organism evidence="2">
    <name type="scientific">freshwater metagenome</name>
    <dbReference type="NCBI Taxonomy" id="449393"/>
    <lineage>
        <taxon>unclassified sequences</taxon>
        <taxon>metagenomes</taxon>
        <taxon>ecological metagenomes</taxon>
    </lineage>
</organism>
<name>A0A6J6PRP7_9ZZZZ</name>
<reference evidence="2" key="1">
    <citation type="submission" date="2020-05" db="EMBL/GenBank/DDBJ databases">
        <authorList>
            <person name="Chiriac C."/>
            <person name="Salcher M."/>
            <person name="Ghai R."/>
            <person name="Kavagutti S V."/>
        </authorList>
    </citation>
    <scope>NUCLEOTIDE SEQUENCE</scope>
</reference>
<proteinExistence type="predicted"/>
<gene>
    <name evidence="2" type="ORF">UFOPK2579_00949</name>
</gene>
<dbReference type="SUPFAM" id="SSF54427">
    <property type="entry name" value="NTF2-like"/>
    <property type="match status" value="1"/>
</dbReference>
<dbReference type="CDD" id="cd00531">
    <property type="entry name" value="NTF2_like"/>
    <property type="match status" value="1"/>
</dbReference>